<accession>A0A251VDS5</accession>
<organism evidence="2 3">
    <name type="scientific">Helianthus annuus</name>
    <name type="common">Common sunflower</name>
    <dbReference type="NCBI Taxonomy" id="4232"/>
    <lineage>
        <taxon>Eukaryota</taxon>
        <taxon>Viridiplantae</taxon>
        <taxon>Streptophyta</taxon>
        <taxon>Embryophyta</taxon>
        <taxon>Tracheophyta</taxon>
        <taxon>Spermatophyta</taxon>
        <taxon>Magnoliopsida</taxon>
        <taxon>eudicotyledons</taxon>
        <taxon>Gunneridae</taxon>
        <taxon>Pentapetalae</taxon>
        <taxon>asterids</taxon>
        <taxon>campanulids</taxon>
        <taxon>Asterales</taxon>
        <taxon>Asteraceae</taxon>
        <taxon>Asteroideae</taxon>
        <taxon>Heliantheae alliance</taxon>
        <taxon>Heliantheae</taxon>
        <taxon>Helianthus</taxon>
    </lineage>
</organism>
<feature type="transmembrane region" description="Helical" evidence="1">
    <location>
        <begin position="12"/>
        <end position="40"/>
    </location>
</feature>
<evidence type="ECO:0000256" key="1">
    <source>
        <dbReference type="SAM" id="Phobius"/>
    </source>
</evidence>
<keyword evidence="1" id="KW-0472">Membrane</keyword>
<evidence type="ECO:0000313" key="2">
    <source>
        <dbReference type="EMBL" id="OTG33768.1"/>
    </source>
</evidence>
<dbReference type="InParanoid" id="A0A251VDS5"/>
<dbReference type="Proteomes" id="UP000215914">
    <property type="component" value="Chromosome 2"/>
</dbReference>
<gene>
    <name evidence="2" type="ORF">HannXRQ_Chr02g0038261</name>
</gene>
<name>A0A251VDS5_HELAN</name>
<dbReference type="AlphaFoldDB" id="A0A251VDS5"/>
<keyword evidence="1" id="KW-1133">Transmembrane helix</keyword>
<proteinExistence type="predicted"/>
<dbReference type="EMBL" id="CM007891">
    <property type="protein sequence ID" value="OTG33768.1"/>
    <property type="molecule type" value="Genomic_DNA"/>
</dbReference>
<keyword evidence="1" id="KW-0812">Transmembrane</keyword>
<reference evidence="3" key="1">
    <citation type="journal article" date="2017" name="Nature">
        <title>The sunflower genome provides insights into oil metabolism, flowering and Asterid evolution.</title>
        <authorList>
            <person name="Badouin H."/>
            <person name="Gouzy J."/>
            <person name="Grassa C.J."/>
            <person name="Murat F."/>
            <person name="Staton S.E."/>
            <person name="Cottret L."/>
            <person name="Lelandais-Briere C."/>
            <person name="Owens G.L."/>
            <person name="Carrere S."/>
            <person name="Mayjonade B."/>
            <person name="Legrand L."/>
            <person name="Gill N."/>
            <person name="Kane N.C."/>
            <person name="Bowers J.E."/>
            <person name="Hubner S."/>
            <person name="Bellec A."/>
            <person name="Berard A."/>
            <person name="Berges H."/>
            <person name="Blanchet N."/>
            <person name="Boniface M.C."/>
            <person name="Brunel D."/>
            <person name="Catrice O."/>
            <person name="Chaidir N."/>
            <person name="Claudel C."/>
            <person name="Donnadieu C."/>
            <person name="Faraut T."/>
            <person name="Fievet G."/>
            <person name="Helmstetter N."/>
            <person name="King M."/>
            <person name="Knapp S.J."/>
            <person name="Lai Z."/>
            <person name="Le Paslier M.C."/>
            <person name="Lippi Y."/>
            <person name="Lorenzon L."/>
            <person name="Mandel J.R."/>
            <person name="Marage G."/>
            <person name="Marchand G."/>
            <person name="Marquand E."/>
            <person name="Bret-Mestries E."/>
            <person name="Morien E."/>
            <person name="Nambeesan S."/>
            <person name="Nguyen T."/>
            <person name="Pegot-Espagnet P."/>
            <person name="Pouilly N."/>
            <person name="Raftis F."/>
            <person name="Sallet E."/>
            <person name="Schiex T."/>
            <person name="Thomas J."/>
            <person name="Vandecasteele C."/>
            <person name="Vares D."/>
            <person name="Vear F."/>
            <person name="Vautrin S."/>
            <person name="Crespi M."/>
            <person name="Mangin B."/>
            <person name="Burke J.M."/>
            <person name="Salse J."/>
            <person name="Munos S."/>
            <person name="Vincourt P."/>
            <person name="Rieseberg L.H."/>
            <person name="Langlade N.B."/>
        </authorList>
    </citation>
    <scope>NUCLEOTIDE SEQUENCE [LARGE SCALE GENOMIC DNA]</scope>
    <source>
        <strain evidence="3">cv. SF193</strain>
    </source>
</reference>
<protein>
    <submittedName>
        <fullName evidence="2">Uncharacterized protein</fullName>
    </submittedName>
</protein>
<keyword evidence="3" id="KW-1185">Reference proteome</keyword>
<evidence type="ECO:0000313" key="3">
    <source>
        <dbReference type="Proteomes" id="UP000215914"/>
    </source>
</evidence>
<sequence length="84" mass="9195">MEDGRLAPTTPIAALVASGLVLSFSLNLMNLLTVAFAILVGDDDLGAFFSACNLWCSHDSLRPLSEPYRAGFEMIKQYCSRFFS</sequence>